<feature type="region of interest" description="Disordered" evidence="1">
    <location>
        <begin position="396"/>
        <end position="437"/>
    </location>
</feature>
<accession>A0A6P6KU58</accession>
<organism evidence="4 5">
    <name type="scientific">Carassius auratus</name>
    <name type="common">Goldfish</name>
    <dbReference type="NCBI Taxonomy" id="7957"/>
    <lineage>
        <taxon>Eukaryota</taxon>
        <taxon>Metazoa</taxon>
        <taxon>Chordata</taxon>
        <taxon>Craniata</taxon>
        <taxon>Vertebrata</taxon>
        <taxon>Euteleostomi</taxon>
        <taxon>Actinopterygii</taxon>
        <taxon>Neopterygii</taxon>
        <taxon>Teleostei</taxon>
        <taxon>Ostariophysi</taxon>
        <taxon>Cypriniformes</taxon>
        <taxon>Cyprinidae</taxon>
        <taxon>Cyprininae</taxon>
        <taxon>Carassius</taxon>
    </lineage>
</organism>
<feature type="region of interest" description="Disordered" evidence="1">
    <location>
        <begin position="228"/>
        <end position="251"/>
    </location>
</feature>
<feature type="compositionally biased region" description="Polar residues" evidence="1">
    <location>
        <begin position="228"/>
        <end position="244"/>
    </location>
</feature>
<evidence type="ECO:0000256" key="1">
    <source>
        <dbReference type="SAM" id="MobiDB-lite"/>
    </source>
</evidence>
<dbReference type="Proteomes" id="UP000515129">
    <property type="component" value="Chromosome 35"/>
</dbReference>
<proteinExistence type="predicted"/>
<feature type="region of interest" description="Disordered" evidence="1">
    <location>
        <begin position="520"/>
        <end position="551"/>
    </location>
</feature>
<feature type="region of interest" description="Disordered" evidence="1">
    <location>
        <begin position="878"/>
        <end position="913"/>
    </location>
</feature>
<feature type="compositionally biased region" description="Polar residues" evidence="1">
    <location>
        <begin position="665"/>
        <end position="695"/>
    </location>
</feature>
<feature type="region of interest" description="Disordered" evidence="1">
    <location>
        <begin position="754"/>
        <end position="795"/>
    </location>
</feature>
<dbReference type="KEGG" id="caua:113054489"/>
<keyword evidence="4" id="KW-1185">Reference proteome</keyword>
<feature type="compositionally biased region" description="Polar residues" evidence="1">
    <location>
        <begin position="1177"/>
        <end position="1201"/>
    </location>
</feature>
<feature type="compositionally biased region" description="Polar residues" evidence="1">
    <location>
        <begin position="1621"/>
        <end position="1636"/>
    </location>
</feature>
<feature type="region of interest" description="Disordered" evidence="1">
    <location>
        <begin position="814"/>
        <end position="859"/>
    </location>
</feature>
<feature type="compositionally biased region" description="Polar residues" evidence="1">
    <location>
        <begin position="1470"/>
        <end position="1479"/>
    </location>
</feature>
<feature type="chain" id="PRO_5027724224" evidence="3">
    <location>
        <begin position="23"/>
        <end position="1767"/>
    </location>
</feature>
<gene>
    <name evidence="5" type="primary">LOC113054489</name>
</gene>
<dbReference type="OrthoDB" id="8959479at2759"/>
<reference evidence="5" key="1">
    <citation type="submission" date="2025-08" db="UniProtKB">
        <authorList>
            <consortium name="RefSeq"/>
        </authorList>
    </citation>
    <scope>IDENTIFICATION</scope>
    <source>
        <strain evidence="5">Wakin</strain>
        <tissue evidence="5">Muscle</tissue>
    </source>
</reference>
<feature type="transmembrane region" description="Helical" evidence="2">
    <location>
        <begin position="1675"/>
        <end position="1699"/>
    </location>
</feature>
<dbReference type="GeneID" id="113054489"/>
<keyword evidence="2" id="KW-0812">Transmembrane</keyword>
<feature type="region of interest" description="Disordered" evidence="1">
    <location>
        <begin position="315"/>
        <end position="344"/>
    </location>
</feature>
<protein>
    <submittedName>
        <fullName evidence="5">Mucin-6</fullName>
    </submittedName>
</protein>
<evidence type="ECO:0000313" key="5">
    <source>
        <dbReference type="RefSeq" id="XP_026075860.1"/>
    </source>
</evidence>
<feature type="region of interest" description="Disordered" evidence="1">
    <location>
        <begin position="603"/>
        <end position="647"/>
    </location>
</feature>
<keyword evidence="3" id="KW-0732">Signal</keyword>
<feature type="signal peptide" evidence="3">
    <location>
        <begin position="1"/>
        <end position="22"/>
    </location>
</feature>
<feature type="compositionally biased region" description="Polar residues" evidence="1">
    <location>
        <begin position="456"/>
        <end position="490"/>
    </location>
</feature>
<feature type="compositionally biased region" description="Polar residues" evidence="1">
    <location>
        <begin position="1226"/>
        <end position="1242"/>
    </location>
</feature>
<feature type="region of interest" description="Disordered" evidence="1">
    <location>
        <begin position="1030"/>
        <end position="1056"/>
    </location>
</feature>
<evidence type="ECO:0000313" key="4">
    <source>
        <dbReference type="Proteomes" id="UP000515129"/>
    </source>
</evidence>
<feature type="compositionally biased region" description="Polar residues" evidence="1">
    <location>
        <begin position="754"/>
        <end position="782"/>
    </location>
</feature>
<evidence type="ECO:0000256" key="2">
    <source>
        <dbReference type="SAM" id="Phobius"/>
    </source>
</evidence>
<feature type="compositionally biased region" description="Low complexity" evidence="1">
    <location>
        <begin position="323"/>
        <end position="337"/>
    </location>
</feature>
<keyword evidence="2" id="KW-1133">Transmembrane helix</keyword>
<keyword evidence="2" id="KW-0472">Membrane</keyword>
<feature type="region of interest" description="Disordered" evidence="1">
    <location>
        <begin position="1177"/>
        <end position="1242"/>
    </location>
</feature>
<sequence length="1767" mass="195810">MELFRPCLFFYLLAILLSLSISLTTNSNPTTAETLQWKGGDGVKRSRVRRQNLDLQNALRLPEKAYAFFMLWRLLDEMYNDANTIKPLMTMPDKLEFTTPEGPKIMETEVKTSSVHVQEQSTHSTGMTGTNNSTAMPSFPTHSLPDSQKTTQLEDLQLVGQSTQRLQTTIQKITEFNQATEQHIPDSTTFKILTIASEETSTIAIHEQIDHFTGINIINNSTAMASFPTHSSFPDSQETTQSGDSKLAKESTQQLQITIQKITEFNQAIEQHIPDSKTFEMSTTTSEEPSTIAIHEQIDHFTGINSINNSTAMASFPTHPFLSETTQSGETTQSDSQLAEESTQRLQTTIQKITEFNQAKEQHIPDSITFKFPTTASEEPSTIAIHEQIDHLTGINGINNSTAMDTLPTQSSFPDSQETTQSGDSELAEESTQRPQTTIQNIPSIHEQIDHFTGINSINNSTSMASFPTHSSLPDSQETTQSRDSQLAEDSTQQPQTTIQNIPSIHEQINRFTGINGINNSTAMASLPTQSSFPDSQETTKSGDSQLAEESTQRLQTTIQKITQPSEVTEQHIPDSSTFKFPTTAAEDPSTIAIHEQIDHLTGINDTNNSTAMASFPTHSSLPDSQETTQSRDSQLAEESTQQPQTTIQNIPSIHEQIDHFTGINGINNSTAMASLPTQSSFPDSQETTQSRDSQLAEESTQRLQTTIQKITQPSEVTEQHILDSSTFKFPTTAAEDPSTIAIHEQIDHLTGINGINNSTAMDTLPTQSSFPDSQETTQSGDSELAEESTQRPQTTIQNIPSIHEQIDHFTGINSINNSTSMASFPTHSSLPDSQETTQSRDSQLAEESTQQPQTTIQNIPSIHEQINRFTGINGINNSTAMASLPTQSSFPDSQETTQSGDSQLAEESTQRLQTTIQKITQPSEVTEQHIPDSSTFKFPTTAAEDPSTIAIHEQIDHLTGINGINNSTAMASLHTQSSLPDTLETTQSGDSNLAKESTQQLQTTIQNIPSILEQIDYFTGINDTNNFTSKASFPTHSSLPDSQETTQSGDSQLAEESTKFLTTIQKNHSIHEQIDHFTGSNGTKNYTAMVSLPTQSSFPDSQETTESGDLQLAEQSTQRLQTTIQNIIEPSQVTEQHIPDSTKFTIKNSSKAAEEPFSIAVHDQINRFTGINGINNSTAMESLPTQSSFPDSQETTQSGDSELAEESAQHFHRTKQKIPKPIIHSTGTNGTNYSTPTSFLTELPPQVSQENTLSGAPQLLEHSTQHFQSPKQKMTKPSLKIVHLIATMSTPHLATTYRIQQETLLKSAMDPHIPNNDILSSTMENDNLQPTPVPQITKDEYPNMTPFIMQSISKPTPPARTKQTTLLTVKPEIIKHPPHTVSVTWQNGKPNWLVTTTDWRVSKPTPPTFTLKRQIQDSTSLLLTPKNIKKNTQTRTNDSLVSSKTASTSPLPILIEKHLFDSEGPEETSVPTGISLQDSRTHRSNAETQSQSTTNKYTILNKIMSQTSFALVKDTSNQAPTDGVHMSQTIPVTTENLIKMFTLNPRPSEKNIHTTSVVTNGLLQSRTLEIPSRISTKRANIHPTKTTESRYEPTNHGPTADSIPNENYSNNDLLTEMEKPTQSMSGRKPSLTTRSTRWHVSKTQTISQKPKTFILSTYKSANSAVENDTKTHRYIFEVLLAFMCLLLLLMVILLWVVWRRWKARHRRSNIWVAGSPVLCGTYHSVLQYSSSHTAMQMRNKNSQKKKQENSDISETIALKQQHIYVV</sequence>
<feature type="region of interest" description="Disordered" evidence="1">
    <location>
        <begin position="1583"/>
        <end position="1608"/>
    </location>
</feature>
<feature type="compositionally biased region" description="Polar residues" evidence="1">
    <location>
        <begin position="396"/>
        <end position="424"/>
    </location>
</feature>
<feature type="region of interest" description="Disordered" evidence="1">
    <location>
        <begin position="456"/>
        <end position="497"/>
    </location>
</feature>
<evidence type="ECO:0000256" key="3">
    <source>
        <dbReference type="SAM" id="SignalP"/>
    </source>
</evidence>
<feature type="region of interest" description="Disordered" evidence="1">
    <location>
        <begin position="118"/>
        <end position="148"/>
    </location>
</feature>
<feature type="compositionally biased region" description="Polar residues" evidence="1">
    <location>
        <begin position="814"/>
        <end position="848"/>
    </location>
</feature>
<feature type="region of interest" description="Disordered" evidence="1">
    <location>
        <begin position="664"/>
        <end position="695"/>
    </location>
</feature>
<feature type="compositionally biased region" description="Polar residues" evidence="1">
    <location>
        <begin position="604"/>
        <end position="639"/>
    </location>
</feature>
<dbReference type="RefSeq" id="XP_026075860.1">
    <property type="nucleotide sequence ID" value="XM_026220075.1"/>
</dbReference>
<feature type="compositionally biased region" description="Low complexity" evidence="1">
    <location>
        <begin position="849"/>
        <end position="859"/>
    </location>
</feature>
<feature type="region of interest" description="Disordered" evidence="1">
    <location>
        <begin position="1463"/>
        <end position="1493"/>
    </location>
</feature>
<feature type="region of interest" description="Disordered" evidence="1">
    <location>
        <begin position="1620"/>
        <end position="1641"/>
    </location>
</feature>
<name>A0A6P6KU58_CARAU</name>